<evidence type="ECO:0000256" key="1">
    <source>
        <dbReference type="SAM" id="SignalP"/>
    </source>
</evidence>
<gene>
    <name evidence="2" type="ORF">GCM10007391_16850</name>
</gene>
<sequence length="78" mass="8433">MKPKFLAVFVALMTGSVSAYDGFSPSEAGCKGVAKEIKRVTREKAATSSRIQGEWLDKQLQALNSKKSSCETKGFSTN</sequence>
<dbReference type="AlphaFoldDB" id="A0A918JJY5"/>
<dbReference type="EMBL" id="BMXP01000003">
    <property type="protein sequence ID" value="GGW83873.1"/>
    <property type="molecule type" value="Genomic_DNA"/>
</dbReference>
<comment type="caution">
    <text evidence="2">The sequence shown here is derived from an EMBL/GenBank/DDBJ whole genome shotgun (WGS) entry which is preliminary data.</text>
</comment>
<dbReference type="RefSeq" id="WP_189405331.1">
    <property type="nucleotide sequence ID" value="NZ_BMXP01000003.1"/>
</dbReference>
<evidence type="ECO:0000313" key="3">
    <source>
        <dbReference type="Proteomes" id="UP000631300"/>
    </source>
</evidence>
<organism evidence="2 3">
    <name type="scientific">Alteromonas halophila</name>
    <dbReference type="NCBI Taxonomy" id="516698"/>
    <lineage>
        <taxon>Bacteria</taxon>
        <taxon>Pseudomonadati</taxon>
        <taxon>Pseudomonadota</taxon>
        <taxon>Gammaproteobacteria</taxon>
        <taxon>Alteromonadales</taxon>
        <taxon>Alteromonadaceae</taxon>
        <taxon>Alteromonas/Salinimonas group</taxon>
        <taxon>Alteromonas</taxon>
    </lineage>
</organism>
<reference evidence="2" key="2">
    <citation type="submission" date="2020-09" db="EMBL/GenBank/DDBJ databases">
        <authorList>
            <person name="Sun Q."/>
            <person name="Kim S."/>
        </authorList>
    </citation>
    <scope>NUCLEOTIDE SEQUENCE</scope>
    <source>
        <strain evidence="2">KCTC 22164</strain>
    </source>
</reference>
<evidence type="ECO:0000313" key="2">
    <source>
        <dbReference type="EMBL" id="GGW83873.1"/>
    </source>
</evidence>
<proteinExistence type="predicted"/>
<accession>A0A918JJY5</accession>
<protein>
    <submittedName>
        <fullName evidence="2">Uncharacterized protein</fullName>
    </submittedName>
</protein>
<keyword evidence="3" id="KW-1185">Reference proteome</keyword>
<reference evidence="2" key="1">
    <citation type="journal article" date="2014" name="Int. J. Syst. Evol. Microbiol.">
        <title>Complete genome sequence of Corynebacterium casei LMG S-19264T (=DSM 44701T), isolated from a smear-ripened cheese.</title>
        <authorList>
            <consortium name="US DOE Joint Genome Institute (JGI-PGF)"/>
            <person name="Walter F."/>
            <person name="Albersmeier A."/>
            <person name="Kalinowski J."/>
            <person name="Ruckert C."/>
        </authorList>
    </citation>
    <scope>NUCLEOTIDE SEQUENCE</scope>
    <source>
        <strain evidence="2">KCTC 22164</strain>
    </source>
</reference>
<feature type="chain" id="PRO_5036733970" evidence="1">
    <location>
        <begin position="20"/>
        <end position="78"/>
    </location>
</feature>
<dbReference type="Proteomes" id="UP000631300">
    <property type="component" value="Unassembled WGS sequence"/>
</dbReference>
<feature type="signal peptide" evidence="1">
    <location>
        <begin position="1"/>
        <end position="19"/>
    </location>
</feature>
<name>A0A918JJY5_9ALTE</name>
<keyword evidence="1" id="KW-0732">Signal</keyword>